<gene>
    <name evidence="6" type="ORF">AVDCRST_MAG56-7495</name>
</gene>
<evidence type="ECO:0000256" key="4">
    <source>
        <dbReference type="SAM" id="MobiDB-lite"/>
    </source>
</evidence>
<keyword evidence="2" id="KW-0238">DNA-binding</keyword>
<dbReference type="PANTHER" id="PTHR43280">
    <property type="entry name" value="ARAC-FAMILY TRANSCRIPTIONAL REGULATOR"/>
    <property type="match status" value="1"/>
</dbReference>
<dbReference type="Gene3D" id="1.10.10.60">
    <property type="entry name" value="Homeodomain-like"/>
    <property type="match status" value="2"/>
</dbReference>
<evidence type="ECO:0000256" key="1">
    <source>
        <dbReference type="ARBA" id="ARBA00023015"/>
    </source>
</evidence>
<evidence type="ECO:0000313" key="6">
    <source>
        <dbReference type="EMBL" id="CAA9333207.1"/>
    </source>
</evidence>
<evidence type="ECO:0000256" key="3">
    <source>
        <dbReference type="ARBA" id="ARBA00023163"/>
    </source>
</evidence>
<dbReference type="Gene3D" id="2.60.120.10">
    <property type="entry name" value="Jelly Rolls"/>
    <property type="match status" value="1"/>
</dbReference>
<organism evidence="6">
    <name type="scientific">uncultured Cytophagales bacterium</name>
    <dbReference type="NCBI Taxonomy" id="158755"/>
    <lineage>
        <taxon>Bacteria</taxon>
        <taxon>Pseudomonadati</taxon>
        <taxon>Bacteroidota</taxon>
        <taxon>Sphingobacteriia</taxon>
        <taxon>Sphingobacteriales</taxon>
        <taxon>environmental samples</taxon>
    </lineage>
</organism>
<keyword evidence="3" id="KW-0804">Transcription</keyword>
<accession>A0A6J4LMS0</accession>
<dbReference type="SMART" id="SM00342">
    <property type="entry name" value="HTH_ARAC"/>
    <property type="match status" value="1"/>
</dbReference>
<dbReference type="CDD" id="cd06976">
    <property type="entry name" value="cupin_MtlR-like_N"/>
    <property type="match status" value="1"/>
</dbReference>
<evidence type="ECO:0000259" key="5">
    <source>
        <dbReference type="PROSITE" id="PS01124"/>
    </source>
</evidence>
<dbReference type="InterPro" id="IPR011051">
    <property type="entry name" value="RmlC_Cupin_sf"/>
</dbReference>
<dbReference type="InterPro" id="IPR014710">
    <property type="entry name" value="RmlC-like_jellyroll"/>
</dbReference>
<keyword evidence="1" id="KW-0805">Transcription regulation</keyword>
<reference evidence="6" key="1">
    <citation type="submission" date="2020-02" db="EMBL/GenBank/DDBJ databases">
        <authorList>
            <person name="Meier V. D."/>
        </authorList>
    </citation>
    <scope>NUCLEOTIDE SEQUENCE</scope>
    <source>
        <strain evidence="6">AVDCRST_MAG56</strain>
    </source>
</reference>
<dbReference type="SUPFAM" id="SSF46689">
    <property type="entry name" value="Homeodomain-like"/>
    <property type="match status" value="2"/>
</dbReference>
<dbReference type="GO" id="GO:0003700">
    <property type="term" value="F:DNA-binding transcription factor activity"/>
    <property type="evidence" value="ECO:0007669"/>
    <property type="project" value="InterPro"/>
</dbReference>
<sequence length="301" mass="34068">MLPQFYKVLPPPASTINVVLNKRHHFGNPFHFHPELEISLILKSTGFRFVGDSVEAFEAGDLVFIGPNIPHCWRNDNTCLADPLHEAHMLTVHFPREFLGASLYQLPECEPINAFLEKARMGIKITGRTQQDIAALLLALQDQDGIRRIITLLTILEHLSRSTETAPLASPGFVQSYTDSGAERINRVYLHVMNNISSPVTLREVAALTNLSETAFCRYFKAKTGKPFFRFLNEVRIGYACKLLIKSPQSITQVAYESGYNNLANFIIQFKRIMHQTPRQYQSKFRSSGPYGPTRQTTGQE</sequence>
<dbReference type="InterPro" id="IPR018060">
    <property type="entry name" value="HTH_AraC"/>
</dbReference>
<protein>
    <submittedName>
        <fullName evidence="6">Transcriptional regulator, AraC family</fullName>
    </submittedName>
</protein>
<proteinExistence type="predicted"/>
<evidence type="ECO:0000256" key="2">
    <source>
        <dbReference type="ARBA" id="ARBA00023125"/>
    </source>
</evidence>
<dbReference type="PANTHER" id="PTHR43280:SF27">
    <property type="entry name" value="TRANSCRIPTIONAL REGULATOR MTLR"/>
    <property type="match status" value="1"/>
</dbReference>
<name>A0A6J4LMS0_9SPHI</name>
<dbReference type="AlphaFoldDB" id="A0A6J4LMS0"/>
<feature type="region of interest" description="Disordered" evidence="4">
    <location>
        <begin position="281"/>
        <end position="301"/>
    </location>
</feature>
<dbReference type="EMBL" id="CADCTQ010000627">
    <property type="protein sequence ID" value="CAA9333207.1"/>
    <property type="molecule type" value="Genomic_DNA"/>
</dbReference>
<dbReference type="InterPro" id="IPR009057">
    <property type="entry name" value="Homeodomain-like_sf"/>
</dbReference>
<dbReference type="Pfam" id="PF12833">
    <property type="entry name" value="HTH_18"/>
    <property type="match status" value="1"/>
</dbReference>
<dbReference type="GO" id="GO:0043565">
    <property type="term" value="F:sequence-specific DNA binding"/>
    <property type="evidence" value="ECO:0007669"/>
    <property type="project" value="InterPro"/>
</dbReference>
<dbReference type="PROSITE" id="PS01124">
    <property type="entry name" value="HTH_ARAC_FAMILY_2"/>
    <property type="match status" value="1"/>
</dbReference>
<dbReference type="SUPFAM" id="SSF51182">
    <property type="entry name" value="RmlC-like cupins"/>
    <property type="match status" value="1"/>
</dbReference>
<feature type="domain" description="HTH araC/xylS-type" evidence="5">
    <location>
        <begin position="186"/>
        <end position="284"/>
    </location>
</feature>